<comment type="caution">
    <text evidence="2">The sequence shown here is derived from an EMBL/GenBank/DDBJ whole genome shotgun (WGS) entry which is preliminary data.</text>
</comment>
<keyword evidence="1" id="KW-0812">Transmembrane</keyword>
<name>A0A099T1C9_METMT</name>
<evidence type="ECO:0000313" key="3">
    <source>
        <dbReference type="Proteomes" id="UP000029859"/>
    </source>
</evidence>
<gene>
    <name evidence="2" type="ORF">LI82_02630</name>
</gene>
<reference evidence="2 3" key="1">
    <citation type="submission" date="2014-09" db="EMBL/GenBank/DDBJ databases">
        <title>Draft genome sequence of an obligately methylotrophic methanogen, Methanococcoides methylutens, isolated from marine sediment.</title>
        <authorList>
            <person name="Guan Y."/>
            <person name="Ngugi D.K."/>
            <person name="Blom J."/>
            <person name="Ali S."/>
            <person name="Ferry J.G."/>
            <person name="Stingl U."/>
        </authorList>
    </citation>
    <scope>NUCLEOTIDE SEQUENCE [LARGE SCALE GENOMIC DNA]</scope>
    <source>
        <strain evidence="2 3">DSM 2657</strain>
    </source>
</reference>
<evidence type="ECO:0000313" key="2">
    <source>
        <dbReference type="EMBL" id="KGK98957.1"/>
    </source>
</evidence>
<protein>
    <submittedName>
        <fullName evidence="2">Uncharacterized protein</fullName>
    </submittedName>
</protein>
<dbReference type="Proteomes" id="UP000029859">
    <property type="component" value="Unassembled WGS sequence"/>
</dbReference>
<keyword evidence="1" id="KW-1133">Transmembrane helix</keyword>
<proteinExistence type="predicted"/>
<dbReference type="RefSeq" id="WP_048193391.1">
    <property type="nucleotide sequence ID" value="NZ_CAAGSM010000002.1"/>
</dbReference>
<dbReference type="EMBL" id="JRHO01000009">
    <property type="protein sequence ID" value="KGK98957.1"/>
    <property type="molecule type" value="Genomic_DNA"/>
</dbReference>
<sequence length="118" mass="13443">MFKVLKVFYSDATFAFAIFMSLKAFLILLAYKSKYLLPSVYTNDISHNVKVLQSGITEGIEIAINAANPVPFISINVIPPGITWDWITVFISSFSLLVAYGVYKVRKMNEYSDYGYRY</sequence>
<feature type="transmembrane region" description="Helical" evidence="1">
    <location>
        <begin position="86"/>
        <end position="103"/>
    </location>
</feature>
<feature type="transmembrane region" description="Helical" evidence="1">
    <location>
        <begin position="12"/>
        <end position="31"/>
    </location>
</feature>
<accession>A0A099T1C9</accession>
<organism evidence="2 3">
    <name type="scientific">Methanococcoides methylutens</name>
    <dbReference type="NCBI Taxonomy" id="2226"/>
    <lineage>
        <taxon>Archaea</taxon>
        <taxon>Methanobacteriati</taxon>
        <taxon>Methanobacteriota</taxon>
        <taxon>Stenosarchaea group</taxon>
        <taxon>Methanomicrobia</taxon>
        <taxon>Methanosarcinales</taxon>
        <taxon>Methanosarcinaceae</taxon>
        <taxon>Methanococcoides</taxon>
    </lineage>
</organism>
<keyword evidence="1" id="KW-0472">Membrane</keyword>
<dbReference type="AlphaFoldDB" id="A0A099T1C9"/>
<evidence type="ECO:0000256" key="1">
    <source>
        <dbReference type="SAM" id="Phobius"/>
    </source>
</evidence>
<keyword evidence="3" id="KW-1185">Reference proteome</keyword>
<dbReference type="OrthoDB" id="374289at2157"/>